<dbReference type="Gene3D" id="3.30.420.10">
    <property type="entry name" value="Ribonuclease H-like superfamily/Ribonuclease H"/>
    <property type="match status" value="1"/>
</dbReference>
<feature type="region of interest" description="Disordered" evidence="1">
    <location>
        <begin position="1126"/>
        <end position="1161"/>
    </location>
</feature>
<dbReference type="PANTHER" id="PTHR47331">
    <property type="entry name" value="PHD-TYPE DOMAIN-CONTAINING PROTEIN"/>
    <property type="match status" value="1"/>
</dbReference>
<organism evidence="3 4">
    <name type="scientific">Ancylostoma ceylanicum</name>
    <dbReference type="NCBI Taxonomy" id="53326"/>
    <lineage>
        <taxon>Eukaryota</taxon>
        <taxon>Metazoa</taxon>
        <taxon>Ecdysozoa</taxon>
        <taxon>Nematoda</taxon>
        <taxon>Chromadorea</taxon>
        <taxon>Rhabditida</taxon>
        <taxon>Rhabditina</taxon>
        <taxon>Rhabditomorpha</taxon>
        <taxon>Strongyloidea</taxon>
        <taxon>Ancylostomatidae</taxon>
        <taxon>Ancylostomatinae</taxon>
        <taxon>Ancylostoma</taxon>
    </lineage>
</organism>
<dbReference type="PROSITE" id="PS50994">
    <property type="entry name" value="INTEGRASE"/>
    <property type="match status" value="1"/>
</dbReference>
<evidence type="ECO:0000256" key="1">
    <source>
        <dbReference type="SAM" id="MobiDB-lite"/>
    </source>
</evidence>
<dbReference type="InterPro" id="IPR041588">
    <property type="entry name" value="Integrase_H2C2"/>
</dbReference>
<dbReference type="GO" id="GO:0015074">
    <property type="term" value="P:DNA integration"/>
    <property type="evidence" value="ECO:0007669"/>
    <property type="project" value="InterPro"/>
</dbReference>
<dbReference type="Pfam" id="PF17921">
    <property type="entry name" value="Integrase_H2C2"/>
    <property type="match status" value="1"/>
</dbReference>
<proteinExistence type="predicted"/>
<dbReference type="GO" id="GO:0003676">
    <property type="term" value="F:nucleic acid binding"/>
    <property type="evidence" value="ECO:0007669"/>
    <property type="project" value="InterPro"/>
</dbReference>
<dbReference type="SUPFAM" id="SSF53098">
    <property type="entry name" value="Ribonuclease H-like"/>
    <property type="match status" value="1"/>
</dbReference>
<evidence type="ECO:0000259" key="2">
    <source>
        <dbReference type="PROSITE" id="PS50994"/>
    </source>
</evidence>
<dbReference type="Pfam" id="PF18701">
    <property type="entry name" value="DUF5641"/>
    <property type="match status" value="1"/>
</dbReference>
<dbReference type="EMBL" id="KE124956">
    <property type="protein sequence ID" value="EPB74112.1"/>
    <property type="molecule type" value="Genomic_DNA"/>
</dbReference>
<feature type="compositionally biased region" description="Basic residues" evidence="1">
    <location>
        <begin position="701"/>
        <end position="715"/>
    </location>
</feature>
<dbReference type="InterPro" id="IPR001584">
    <property type="entry name" value="Integrase_cat-core"/>
</dbReference>
<dbReference type="InterPro" id="IPR012337">
    <property type="entry name" value="RNaseH-like_sf"/>
</dbReference>
<evidence type="ECO:0000313" key="4">
    <source>
        <dbReference type="Proteomes" id="UP000054495"/>
    </source>
</evidence>
<feature type="region of interest" description="Disordered" evidence="1">
    <location>
        <begin position="117"/>
        <end position="149"/>
    </location>
</feature>
<reference evidence="3 4" key="1">
    <citation type="submission" date="2013-05" db="EMBL/GenBank/DDBJ databases">
        <title>Draft genome of the parasitic nematode Anyclostoma ceylanicum.</title>
        <authorList>
            <person name="Mitreva M."/>
        </authorList>
    </citation>
    <scope>NUCLEOTIDE SEQUENCE [LARGE SCALE GENOMIC DNA]</scope>
</reference>
<dbReference type="AlphaFoldDB" id="A0A0D6M2I6"/>
<evidence type="ECO:0000313" key="3">
    <source>
        <dbReference type="EMBL" id="EPB74112.1"/>
    </source>
</evidence>
<name>A0A0D6M2I6_9BILA</name>
<keyword evidence="4" id="KW-1185">Reference proteome</keyword>
<dbReference type="InterPro" id="IPR040676">
    <property type="entry name" value="DUF5641"/>
</dbReference>
<sequence length="1268" mass="142997">MAMTITPYTIRVTKAIQDLDNAMRQVKVALFHLRECVNMLSYRVTSPISTEQDKLIYDAFWNDYDLAQIQVDAEFLLHTLQVNSHADINTFLRVRKLATVTNDEAYVITSESTSQCSSEHTHTHVTCHSVERQRSRSRPRSRSRSSNVTYDPSKCCFCDSLSHSSRRCNKRSPVSVRRRNSRYYSIPDLTSAPRHRQLRTNLVSTPPTRKCSIRPALEEQGIPTKFHYVSAEDNPANCAIRGMSTKANGELWWNGPSFLKDHPDNWPNGGMDFSNPPVTTSEQDQEFTELAEALLIREHYRESEHALDQLHLDRLNAHRDEMGLIRCPGHLENAQFTSPVLLVPSHPLTRLVVLQVHTSLYHQGVYSTVAHLCTRFFIPSTYDNVGKFLSTCVICKQVTSCPQQYPDTSSFPAERVTTSRPFQKVGLDYLGPIYCRDTGDIKSKVWICLITCMATRALHLEVVHSDSTQDFLLAFHRFLVRRGTPELVYSATDVGKEALSKIFFEHGLWDKIQQFSTIYKITWKFVTCVSPWKEGFYERLVALFKSAFSKALDNRLLEEDQLHTVVVEIEKIINSRPITPYCEKSSLIQVLRPRDFTPSQCTLPLGADTFDIVFEEHRSTEWCKDTLSVLDQFWSAWRSGYLSVLAQRHQRRLCQSQYTHTHLRVNDVVIIGNGDAPRGQWKLGIVTEFITNKKGIVRSAKVRIPRASSHRKRRMERSYSRSPSSSRSTTPVSQQPSTSRAIPSQPASTKARLLDRVLSEVSSAQLPTTSKHAKTLPPVDPSFLHAPHQFDPYTRPATVFELISAIAKGQDVNRTFQCDADNISQASSVPRSYRPALHLTHLLTFSLNPDYVFNPTHLGQHDYVLVDSFLHSDLFQQIRSIFTKEIHVPSPSDFTGAQSKHLPVLVVTQALTALTSLSEKVTTYLRELTTQGRPTPDQMLAHLWTLHRYAENILQRRSMIHSHLLPVVFAQPSDIQIMVNLLASYGVTYNKIATAVATSTAIHAEVVKVYDLYHKLLTEHFKSQVGLSALSVQVGDFPSSSASAPAHTHSSITPTSSSMHTTPVLAPSQPPEAVESHVPQPMVLSTTPPPQDAPLSPTSSIEIIAEFPAQKSSGVSHVRKLPVKPQLAAGPEDGPPKPIPLERQQAVTSSQSQQQPQQPSLPLPTCHFCDGRHWSSSCSVVSRLSDRMRMNANRGGCFLCCRKHAEKDCLPRERKYCRACRSKSHDTSYCPRNKDVENDIDATQYNAFLEQCKAMADMVRKGESKGFQ</sequence>
<feature type="region of interest" description="Disordered" evidence="1">
    <location>
        <begin position="701"/>
        <end position="749"/>
    </location>
</feature>
<feature type="domain" description="Integrase catalytic" evidence="2">
    <location>
        <begin position="417"/>
        <end position="601"/>
    </location>
</feature>
<dbReference type="InterPro" id="IPR036397">
    <property type="entry name" value="RNaseH_sf"/>
</dbReference>
<feature type="region of interest" description="Disordered" evidence="1">
    <location>
        <begin position="1038"/>
        <end position="1097"/>
    </location>
</feature>
<accession>A0A0D6M2I6</accession>
<gene>
    <name evidence="3" type="ORF">ANCCEY_06783</name>
</gene>
<feature type="compositionally biased region" description="Low complexity" evidence="1">
    <location>
        <begin position="1149"/>
        <end position="1161"/>
    </location>
</feature>
<protein>
    <recommendedName>
        <fullName evidence="2">Integrase catalytic domain-containing protein</fullName>
    </recommendedName>
</protein>
<dbReference type="Gene3D" id="1.10.340.70">
    <property type="match status" value="1"/>
</dbReference>
<feature type="compositionally biased region" description="Low complexity" evidence="1">
    <location>
        <begin position="720"/>
        <end position="740"/>
    </location>
</feature>
<dbReference type="Proteomes" id="UP000054495">
    <property type="component" value="Unassembled WGS sequence"/>
</dbReference>
<feature type="compositionally biased region" description="Low complexity" evidence="1">
    <location>
        <begin position="1038"/>
        <end position="1063"/>
    </location>
</feature>